<evidence type="ECO:0000313" key="3">
    <source>
        <dbReference type="EMBL" id="KJK65843.1"/>
    </source>
</evidence>
<dbReference type="AlphaFoldDB" id="A0A0F0IJ07"/>
<dbReference type="EMBL" id="JZEE01000333">
    <property type="protein sequence ID" value="KJK65843.1"/>
    <property type="molecule type" value="Genomic_DNA"/>
</dbReference>
<dbReference type="InterPro" id="IPR055481">
    <property type="entry name" value="DUF7053"/>
</dbReference>
<reference evidence="3 4" key="1">
    <citation type="submission" date="2015-02" db="EMBL/GenBank/DDBJ databases">
        <title>Draft genome sequence of Aspergillus parasiticus SU-1.</title>
        <authorList>
            <person name="Yu J."/>
            <person name="Fedorova N."/>
            <person name="Yin Y."/>
            <person name="Losada L."/>
            <person name="Zafar N."/>
            <person name="Taujale R."/>
            <person name="Ehrlich K.C."/>
            <person name="Bhatnagar D."/>
            <person name="Cleveland T.E."/>
            <person name="Bennett J.W."/>
            <person name="Nierman W.C."/>
        </authorList>
    </citation>
    <scope>NUCLEOTIDE SEQUENCE [LARGE SCALE GENOMIC DNA]</scope>
    <source>
        <strain evidence="4">ATCC 56775 / NRRL 5862 / SRRC 143 / SU-1</strain>
    </source>
</reference>
<dbReference type="Pfam" id="PF23155">
    <property type="entry name" value="DUF7053"/>
    <property type="match status" value="1"/>
</dbReference>
<comment type="caution">
    <text evidence="3">The sequence shown here is derived from an EMBL/GenBank/DDBJ whole genome shotgun (WGS) entry which is preliminary data.</text>
</comment>
<dbReference type="PANTHER" id="PTHR38117:SF2">
    <property type="entry name" value="NACHT AND WD40 DOMAIN PROTEIN"/>
    <property type="match status" value="1"/>
</dbReference>
<dbReference type="STRING" id="1403190.A0A0F0IJ07"/>
<dbReference type="Proteomes" id="UP000033540">
    <property type="component" value="Unassembled WGS sequence"/>
</dbReference>
<feature type="domain" description="DUF7053" evidence="2">
    <location>
        <begin position="13"/>
        <end position="162"/>
    </location>
</feature>
<evidence type="ECO:0000313" key="4">
    <source>
        <dbReference type="Proteomes" id="UP000033540"/>
    </source>
</evidence>
<gene>
    <name evidence="3" type="ORF">P875_00022062</name>
</gene>
<feature type="region of interest" description="Disordered" evidence="1">
    <location>
        <begin position="167"/>
        <end position="193"/>
    </location>
</feature>
<evidence type="ECO:0000259" key="2">
    <source>
        <dbReference type="Pfam" id="PF23155"/>
    </source>
</evidence>
<sequence>MFSYLFSLLTVDNNFTSTSPLPSSVSPKRAIDILHDHVTMIKLNPLVIDLQQCEPHEHAPEAERDLIWYEITDKVSYLPFGLLSGQIKYKACFKDLPMGLQTSIYAPLGLRTQNKWTLEDQDELQLREDVSMRCNMFMAPFVKRTIKASHGPLVDRLVLKAKPPERDLESTVGGHVESRSGLAAVHSNKRKQL</sequence>
<name>A0A0F0IJ07_ASPPU</name>
<evidence type="ECO:0000256" key="1">
    <source>
        <dbReference type="SAM" id="MobiDB-lite"/>
    </source>
</evidence>
<proteinExistence type="predicted"/>
<dbReference type="PANTHER" id="PTHR38117">
    <property type="entry name" value="NACHT AND WD40 DOMAIN PROTEIN"/>
    <property type="match status" value="1"/>
</dbReference>
<protein>
    <recommendedName>
        <fullName evidence="2">DUF7053 domain-containing protein</fullName>
    </recommendedName>
</protein>
<organism evidence="3 4">
    <name type="scientific">Aspergillus parasiticus (strain ATCC 56775 / NRRL 5862 / SRRC 143 / SU-1)</name>
    <dbReference type="NCBI Taxonomy" id="1403190"/>
    <lineage>
        <taxon>Eukaryota</taxon>
        <taxon>Fungi</taxon>
        <taxon>Dikarya</taxon>
        <taxon>Ascomycota</taxon>
        <taxon>Pezizomycotina</taxon>
        <taxon>Eurotiomycetes</taxon>
        <taxon>Eurotiomycetidae</taxon>
        <taxon>Eurotiales</taxon>
        <taxon>Aspergillaceae</taxon>
        <taxon>Aspergillus</taxon>
        <taxon>Aspergillus subgen. Circumdati</taxon>
    </lineage>
</organism>
<dbReference type="OrthoDB" id="5078320at2759"/>
<accession>A0A0F0IJ07</accession>